<feature type="transmembrane region" description="Helical" evidence="11">
    <location>
        <begin position="387"/>
        <end position="406"/>
    </location>
</feature>
<keyword evidence="6" id="KW-0732">Signal</keyword>
<feature type="transmembrane region" description="Helical" evidence="11">
    <location>
        <begin position="318"/>
        <end position="337"/>
    </location>
</feature>
<keyword evidence="3" id="KW-0813">Transport</keyword>
<evidence type="ECO:0000259" key="12">
    <source>
        <dbReference type="Pfam" id="PF02931"/>
    </source>
</evidence>
<keyword evidence="5 11" id="KW-0812">Transmembrane</keyword>
<evidence type="ECO:0000256" key="10">
    <source>
        <dbReference type="ARBA" id="ARBA00023303"/>
    </source>
</evidence>
<dbReference type="InterPro" id="IPR006028">
    <property type="entry name" value="GABAA/Glycine_rcpt"/>
</dbReference>
<dbReference type="PRINTS" id="PR00253">
    <property type="entry name" value="GABAARECEPTR"/>
</dbReference>
<feature type="transmembrane region" description="Helical" evidence="11">
    <location>
        <begin position="255"/>
        <end position="277"/>
    </location>
</feature>
<keyword evidence="9 11" id="KW-0472">Membrane</keyword>
<dbReference type="InterPro" id="IPR036734">
    <property type="entry name" value="Neur_chan_lig-bd_sf"/>
</dbReference>
<evidence type="ECO:0000256" key="5">
    <source>
        <dbReference type="ARBA" id="ARBA00022692"/>
    </source>
</evidence>
<evidence type="ECO:0000313" key="15">
    <source>
        <dbReference type="Proteomes" id="UP001164746"/>
    </source>
</evidence>
<comment type="subcellular location">
    <subcellularLocation>
        <location evidence="2">Cell membrane</location>
    </subcellularLocation>
    <subcellularLocation>
        <location evidence="1">Membrane</location>
        <topology evidence="1">Multi-pass membrane protein</topology>
    </subcellularLocation>
</comment>
<dbReference type="Pfam" id="PF02931">
    <property type="entry name" value="Neur_chan_LBD"/>
    <property type="match status" value="1"/>
</dbReference>
<sequence length="422" mass="48143">MQAIQYHKLAIDLTTVHLTGKTKMKTPASWHLQIPRAIAETGGDGYSGYSVSYIASESRQCRLTISGKVELGNPRIHRSDRKYLSLPVACILTAYVPTKVYVRILIQTIYSVTETSMEYSMDIFLRQKWEDRRLRYGNTSELPWLELDNKMMDRVWVPDTFFPNEKRARVHDVTVPNKMMHVYKNGTVLYNGYTTDNVIYRWDGPHPVRLNNLEMPHFGAKVADNAFSESCEESFGENKFACIQGFIQLDRKMGYYIVQVFVPSILIVVLSWVSFWVDHDAVPARISLGVLTVLTMTTQSSGALQSLPQVSYVKAIDVWMFTCLIFVFVALVEYSYVNVVARRALKGHSLARDRALKLQPDNIKQGDQTGESVGNIAARRVDKLSRLLFPVTFLVFNLVFWIYYSLVSFHTSSSGPSENLEE</sequence>
<dbReference type="InterPro" id="IPR036719">
    <property type="entry name" value="Neuro-gated_channel_TM_sf"/>
</dbReference>
<feature type="domain" description="Neurotransmitter-gated ion-channel transmembrane" evidence="13">
    <location>
        <begin position="261"/>
        <end position="351"/>
    </location>
</feature>
<keyword evidence="10" id="KW-0407">Ion channel</keyword>
<dbReference type="EMBL" id="CP111014">
    <property type="protein sequence ID" value="WAQ98151.1"/>
    <property type="molecule type" value="Genomic_DNA"/>
</dbReference>
<proteinExistence type="predicted"/>
<dbReference type="InterPro" id="IPR006029">
    <property type="entry name" value="Neurotrans-gated_channel_TM"/>
</dbReference>
<dbReference type="Gene3D" id="1.20.58.390">
    <property type="entry name" value="Neurotransmitter-gated ion-channel transmembrane domain"/>
    <property type="match status" value="1"/>
</dbReference>
<evidence type="ECO:0000256" key="2">
    <source>
        <dbReference type="ARBA" id="ARBA00004236"/>
    </source>
</evidence>
<protein>
    <submittedName>
        <fullName evidence="14">GLRA2-like protein</fullName>
    </submittedName>
</protein>
<dbReference type="InterPro" id="IPR038050">
    <property type="entry name" value="Neuro_actylchol_rec"/>
</dbReference>
<dbReference type="InterPro" id="IPR006202">
    <property type="entry name" value="Neur_chan_lig-bd"/>
</dbReference>
<evidence type="ECO:0000313" key="14">
    <source>
        <dbReference type="EMBL" id="WAQ98151.1"/>
    </source>
</evidence>
<dbReference type="Pfam" id="PF02932">
    <property type="entry name" value="Neur_chan_memb"/>
    <property type="match status" value="1"/>
</dbReference>
<evidence type="ECO:0000256" key="11">
    <source>
        <dbReference type="SAM" id="Phobius"/>
    </source>
</evidence>
<accession>A0ABY7DNH5</accession>
<reference evidence="14" key="1">
    <citation type="submission" date="2022-11" db="EMBL/GenBank/DDBJ databases">
        <title>Centuries of genome instability and evolution in soft-shell clam transmissible cancer (bioRxiv).</title>
        <authorList>
            <person name="Hart S.F.M."/>
            <person name="Yonemitsu M.A."/>
            <person name="Giersch R.M."/>
            <person name="Beal B.F."/>
            <person name="Arriagada G."/>
            <person name="Davis B.W."/>
            <person name="Ostrander E.A."/>
            <person name="Goff S.P."/>
            <person name="Metzger M.J."/>
        </authorList>
    </citation>
    <scope>NUCLEOTIDE SEQUENCE</scope>
    <source>
        <strain evidence="14">MELC-2E11</strain>
        <tissue evidence="14">Siphon/mantle</tissue>
    </source>
</reference>
<keyword evidence="15" id="KW-1185">Reference proteome</keyword>
<keyword evidence="7 11" id="KW-1133">Transmembrane helix</keyword>
<keyword evidence="4" id="KW-1003">Cell membrane</keyword>
<dbReference type="CDD" id="cd19049">
    <property type="entry name" value="LGIC_TM_anion"/>
    <property type="match status" value="1"/>
</dbReference>
<feature type="domain" description="Neurotransmitter-gated ion-channel ligand-binding" evidence="12">
    <location>
        <begin position="97"/>
        <end position="191"/>
    </location>
</feature>
<evidence type="ECO:0000256" key="7">
    <source>
        <dbReference type="ARBA" id="ARBA00022989"/>
    </source>
</evidence>
<dbReference type="SUPFAM" id="SSF90112">
    <property type="entry name" value="Neurotransmitter-gated ion-channel transmembrane pore"/>
    <property type="match status" value="1"/>
</dbReference>
<name>A0ABY7DNH5_MYAAR</name>
<dbReference type="PANTHER" id="PTHR18945">
    <property type="entry name" value="NEUROTRANSMITTER GATED ION CHANNEL"/>
    <property type="match status" value="1"/>
</dbReference>
<evidence type="ECO:0000259" key="13">
    <source>
        <dbReference type="Pfam" id="PF02932"/>
    </source>
</evidence>
<evidence type="ECO:0000256" key="9">
    <source>
        <dbReference type="ARBA" id="ARBA00023136"/>
    </source>
</evidence>
<organism evidence="14 15">
    <name type="scientific">Mya arenaria</name>
    <name type="common">Soft-shell clam</name>
    <dbReference type="NCBI Taxonomy" id="6604"/>
    <lineage>
        <taxon>Eukaryota</taxon>
        <taxon>Metazoa</taxon>
        <taxon>Spiralia</taxon>
        <taxon>Lophotrochozoa</taxon>
        <taxon>Mollusca</taxon>
        <taxon>Bivalvia</taxon>
        <taxon>Autobranchia</taxon>
        <taxon>Heteroconchia</taxon>
        <taxon>Euheterodonta</taxon>
        <taxon>Imparidentia</taxon>
        <taxon>Neoheterodontei</taxon>
        <taxon>Myida</taxon>
        <taxon>Myoidea</taxon>
        <taxon>Myidae</taxon>
        <taxon>Mya</taxon>
    </lineage>
</organism>
<keyword evidence="8" id="KW-0406">Ion transport</keyword>
<dbReference type="Proteomes" id="UP001164746">
    <property type="component" value="Chromosome 3"/>
</dbReference>
<evidence type="ECO:0000256" key="1">
    <source>
        <dbReference type="ARBA" id="ARBA00004141"/>
    </source>
</evidence>
<evidence type="ECO:0000256" key="8">
    <source>
        <dbReference type="ARBA" id="ARBA00023065"/>
    </source>
</evidence>
<dbReference type="Gene3D" id="2.70.170.10">
    <property type="entry name" value="Neurotransmitter-gated ion-channel ligand-binding domain"/>
    <property type="match status" value="1"/>
</dbReference>
<gene>
    <name evidence="14" type="ORF">MAR_022524</name>
</gene>
<evidence type="ECO:0000256" key="6">
    <source>
        <dbReference type="ARBA" id="ARBA00022729"/>
    </source>
</evidence>
<evidence type="ECO:0000256" key="4">
    <source>
        <dbReference type="ARBA" id="ARBA00022475"/>
    </source>
</evidence>
<dbReference type="PRINTS" id="PR00252">
    <property type="entry name" value="NRIONCHANNEL"/>
</dbReference>
<dbReference type="InterPro" id="IPR006201">
    <property type="entry name" value="Neur_channel"/>
</dbReference>
<evidence type="ECO:0000256" key="3">
    <source>
        <dbReference type="ARBA" id="ARBA00022448"/>
    </source>
</evidence>
<dbReference type="SUPFAM" id="SSF63712">
    <property type="entry name" value="Nicotinic receptor ligand binding domain-like"/>
    <property type="match status" value="1"/>
</dbReference>